<name>A0AAD7MGC8_9AGAR</name>
<evidence type="ECO:0000313" key="2">
    <source>
        <dbReference type="Proteomes" id="UP001215280"/>
    </source>
</evidence>
<protein>
    <submittedName>
        <fullName evidence="1">Uncharacterized protein</fullName>
    </submittedName>
</protein>
<dbReference type="EMBL" id="JARJLG010000332">
    <property type="protein sequence ID" value="KAJ7716379.1"/>
    <property type="molecule type" value="Genomic_DNA"/>
</dbReference>
<gene>
    <name evidence="1" type="ORF">DFH07DRAFT_724166</name>
</gene>
<sequence length="64" mass="7225">VPVLLVQYGVFPTSPTRPQTGVSIELLDIYRALFERSCDAIMALAAALRTIYRRRGFRVLSKQV</sequence>
<feature type="non-terminal residue" evidence="1">
    <location>
        <position position="1"/>
    </location>
</feature>
<comment type="caution">
    <text evidence="1">The sequence shown here is derived from an EMBL/GenBank/DDBJ whole genome shotgun (WGS) entry which is preliminary data.</text>
</comment>
<reference evidence="1" key="1">
    <citation type="submission" date="2023-03" db="EMBL/GenBank/DDBJ databases">
        <title>Massive genome expansion in bonnet fungi (Mycena s.s.) driven by repeated elements and novel gene families across ecological guilds.</title>
        <authorList>
            <consortium name="Lawrence Berkeley National Laboratory"/>
            <person name="Harder C.B."/>
            <person name="Miyauchi S."/>
            <person name="Viragh M."/>
            <person name="Kuo A."/>
            <person name="Thoen E."/>
            <person name="Andreopoulos B."/>
            <person name="Lu D."/>
            <person name="Skrede I."/>
            <person name="Drula E."/>
            <person name="Henrissat B."/>
            <person name="Morin E."/>
            <person name="Kohler A."/>
            <person name="Barry K."/>
            <person name="LaButti K."/>
            <person name="Morin E."/>
            <person name="Salamov A."/>
            <person name="Lipzen A."/>
            <person name="Mereny Z."/>
            <person name="Hegedus B."/>
            <person name="Baldrian P."/>
            <person name="Stursova M."/>
            <person name="Weitz H."/>
            <person name="Taylor A."/>
            <person name="Grigoriev I.V."/>
            <person name="Nagy L.G."/>
            <person name="Martin F."/>
            <person name="Kauserud H."/>
        </authorList>
    </citation>
    <scope>NUCLEOTIDE SEQUENCE</scope>
    <source>
        <strain evidence="1">CBHHK188m</strain>
    </source>
</reference>
<organism evidence="1 2">
    <name type="scientific">Mycena maculata</name>
    <dbReference type="NCBI Taxonomy" id="230809"/>
    <lineage>
        <taxon>Eukaryota</taxon>
        <taxon>Fungi</taxon>
        <taxon>Dikarya</taxon>
        <taxon>Basidiomycota</taxon>
        <taxon>Agaricomycotina</taxon>
        <taxon>Agaricomycetes</taxon>
        <taxon>Agaricomycetidae</taxon>
        <taxon>Agaricales</taxon>
        <taxon>Marasmiineae</taxon>
        <taxon>Mycenaceae</taxon>
        <taxon>Mycena</taxon>
    </lineage>
</organism>
<proteinExistence type="predicted"/>
<dbReference type="Proteomes" id="UP001215280">
    <property type="component" value="Unassembled WGS sequence"/>
</dbReference>
<keyword evidence="2" id="KW-1185">Reference proteome</keyword>
<feature type="non-terminal residue" evidence="1">
    <location>
        <position position="64"/>
    </location>
</feature>
<dbReference type="AlphaFoldDB" id="A0AAD7MGC8"/>
<accession>A0AAD7MGC8</accession>
<evidence type="ECO:0000313" key="1">
    <source>
        <dbReference type="EMBL" id="KAJ7716379.1"/>
    </source>
</evidence>